<proteinExistence type="predicted"/>
<reference evidence="2" key="1">
    <citation type="submission" date="2022-11" db="UniProtKB">
        <authorList>
            <consortium name="WormBaseParasite"/>
        </authorList>
    </citation>
    <scope>IDENTIFICATION</scope>
</reference>
<keyword evidence="1" id="KW-1185">Reference proteome</keyword>
<protein>
    <submittedName>
        <fullName evidence="2">FHA domain-containing protein</fullName>
    </submittedName>
</protein>
<dbReference type="Proteomes" id="UP000887569">
    <property type="component" value="Unplaced"/>
</dbReference>
<dbReference type="AlphaFoldDB" id="A0A915BL26"/>
<dbReference type="WBParaSite" id="PgR045_g028_t01">
    <property type="protein sequence ID" value="PgR045_g028_t01"/>
    <property type="gene ID" value="PgR045_g028"/>
</dbReference>
<accession>A0A915BL26</accession>
<evidence type="ECO:0000313" key="1">
    <source>
        <dbReference type="Proteomes" id="UP000887569"/>
    </source>
</evidence>
<organism evidence="1 2">
    <name type="scientific">Parascaris univalens</name>
    <name type="common">Nematode worm</name>
    <dbReference type="NCBI Taxonomy" id="6257"/>
    <lineage>
        <taxon>Eukaryota</taxon>
        <taxon>Metazoa</taxon>
        <taxon>Ecdysozoa</taxon>
        <taxon>Nematoda</taxon>
        <taxon>Chromadorea</taxon>
        <taxon>Rhabditida</taxon>
        <taxon>Spirurina</taxon>
        <taxon>Ascaridomorpha</taxon>
        <taxon>Ascaridoidea</taxon>
        <taxon>Ascarididae</taxon>
        <taxon>Parascaris</taxon>
    </lineage>
</organism>
<name>A0A915BL26_PARUN</name>
<evidence type="ECO:0000313" key="2">
    <source>
        <dbReference type="WBParaSite" id="PgR045_g028_t01"/>
    </source>
</evidence>
<sequence length="110" mass="12479">MEESELSVFYVFFAQKSHILAHTHHIVVILHKEHGDSNDEARRTAHLTHAIVDTHLSRCALFNDISSVCLDGMNGRRLVNGNDLITLKSIHSSHAHTLFEVIFHKQCKLS</sequence>